<dbReference type="PANTHER" id="PTHR13117">
    <property type="entry name" value="ENDOPLASMIC RETICULUM MULTISPAN TRANSMEMBRANE PROTEIN-RELATED"/>
    <property type="match status" value="1"/>
</dbReference>
<name>A0AAV1A0X5_VICFA</name>
<evidence type="ECO:0000256" key="9">
    <source>
        <dbReference type="ARBA" id="ARBA00045912"/>
    </source>
</evidence>
<comment type="subcellular location">
    <subcellularLocation>
        <location evidence="1">Endoplasmic reticulum membrane</location>
        <topology evidence="1">Multi-pass membrane protein</topology>
    </subcellularLocation>
</comment>
<reference evidence="10 11" key="1">
    <citation type="submission" date="2023-01" db="EMBL/GenBank/DDBJ databases">
        <authorList>
            <person name="Kreplak J."/>
        </authorList>
    </citation>
    <scope>NUCLEOTIDE SEQUENCE [LARGE SCALE GENOMIC DNA]</scope>
</reference>
<evidence type="ECO:0000256" key="6">
    <source>
        <dbReference type="ARBA" id="ARBA00022989"/>
    </source>
</evidence>
<gene>
    <name evidence="10" type="ORF">VFH_III078480</name>
</gene>
<evidence type="ECO:0000313" key="11">
    <source>
        <dbReference type="Proteomes" id="UP001157006"/>
    </source>
</evidence>
<dbReference type="GO" id="GO:0006488">
    <property type="term" value="P:dolichol-linked oligosaccharide biosynthetic process"/>
    <property type="evidence" value="ECO:0007669"/>
    <property type="project" value="InterPro"/>
</dbReference>
<accession>A0AAV1A0X5</accession>
<keyword evidence="4" id="KW-0812">Transmembrane</keyword>
<evidence type="ECO:0000256" key="2">
    <source>
        <dbReference type="ARBA" id="ARBA00004922"/>
    </source>
</evidence>
<dbReference type="PANTHER" id="PTHR13117:SF5">
    <property type="entry name" value="PROTEIN RFT1 HOMOLOG"/>
    <property type="match status" value="1"/>
</dbReference>
<dbReference type="Proteomes" id="UP001157006">
    <property type="component" value="Chromosome 3"/>
</dbReference>
<proteinExistence type="inferred from homology"/>
<dbReference type="InterPro" id="IPR007594">
    <property type="entry name" value="RFT1"/>
</dbReference>
<evidence type="ECO:0000256" key="1">
    <source>
        <dbReference type="ARBA" id="ARBA00004477"/>
    </source>
</evidence>
<comment type="similarity">
    <text evidence="3">Belongs to the RFT1 family.</text>
</comment>
<sequence>MLLFPQPLLPVAEPDNTVTRRNRFCISRNTVSQQPKHLVSDSVSIVMSKDNDATNLSRTFKYLLATQFLSRGIPFIFNTWIVRHLTEEDYASPEHSLSLVIYGKVLLNLLST</sequence>
<organism evidence="10 11">
    <name type="scientific">Vicia faba</name>
    <name type="common">Broad bean</name>
    <name type="synonym">Faba vulgaris</name>
    <dbReference type="NCBI Taxonomy" id="3906"/>
    <lineage>
        <taxon>Eukaryota</taxon>
        <taxon>Viridiplantae</taxon>
        <taxon>Streptophyta</taxon>
        <taxon>Embryophyta</taxon>
        <taxon>Tracheophyta</taxon>
        <taxon>Spermatophyta</taxon>
        <taxon>Magnoliopsida</taxon>
        <taxon>eudicotyledons</taxon>
        <taxon>Gunneridae</taxon>
        <taxon>Pentapetalae</taxon>
        <taxon>rosids</taxon>
        <taxon>fabids</taxon>
        <taxon>Fabales</taxon>
        <taxon>Fabaceae</taxon>
        <taxon>Papilionoideae</taxon>
        <taxon>50 kb inversion clade</taxon>
        <taxon>NPAAA clade</taxon>
        <taxon>Hologalegina</taxon>
        <taxon>IRL clade</taxon>
        <taxon>Fabeae</taxon>
        <taxon>Vicia</taxon>
    </lineage>
</organism>
<evidence type="ECO:0000256" key="5">
    <source>
        <dbReference type="ARBA" id="ARBA00022824"/>
    </source>
</evidence>
<comment type="pathway">
    <text evidence="2">Protein modification; protein glycosylation.</text>
</comment>
<evidence type="ECO:0000256" key="8">
    <source>
        <dbReference type="ARBA" id="ARBA00044793"/>
    </source>
</evidence>
<evidence type="ECO:0000256" key="4">
    <source>
        <dbReference type="ARBA" id="ARBA00022692"/>
    </source>
</evidence>
<keyword evidence="5" id="KW-0256">Endoplasmic reticulum</keyword>
<keyword evidence="7" id="KW-0472">Membrane</keyword>
<dbReference type="GO" id="GO:0005789">
    <property type="term" value="C:endoplasmic reticulum membrane"/>
    <property type="evidence" value="ECO:0007669"/>
    <property type="project" value="UniProtKB-SubCell"/>
</dbReference>
<evidence type="ECO:0000256" key="7">
    <source>
        <dbReference type="ARBA" id="ARBA00023136"/>
    </source>
</evidence>
<dbReference type="EMBL" id="OX451738">
    <property type="protein sequence ID" value="CAI8603258.1"/>
    <property type="molecule type" value="Genomic_DNA"/>
</dbReference>
<evidence type="ECO:0000313" key="10">
    <source>
        <dbReference type="EMBL" id="CAI8603258.1"/>
    </source>
</evidence>
<dbReference type="GO" id="GO:0034203">
    <property type="term" value="P:glycolipid translocation"/>
    <property type="evidence" value="ECO:0007669"/>
    <property type="project" value="TreeGrafter"/>
</dbReference>
<comment type="function">
    <text evidence="9">Intramembrane glycolipid transporter that operates in the biosynthetic pathway of dolichol-linked oligosaccharides, the glycan precursors employed in protein asparagine (N)-glycosylation. The sequential addition of sugars to dolichol pyrophosphate produces dolichol-linked oligosaccharides containing fourteen sugars, including two GlcNAcs, nine mannoses and three glucoses. Once assembled, the oligosaccharide is transferred from the lipid to nascent proteins by oligosaccharyltransferases. The assembly of dolichol-linked oligosaccharides begins on the cytosolic side of the endoplasmic reticulum membrane and finishes in its lumen. RFT1 could mediate the translocation of the cytosolically oriented intermediate DolPP-GlcNAc2Man5, produced by ALG11, into the ER lumen where dolichol-linked oligosaccharides assembly continues. However, the intramembrane lipid transporter activity could not be confirmed in vitro.</text>
</comment>
<dbReference type="AlphaFoldDB" id="A0AAV1A0X5"/>
<keyword evidence="11" id="KW-1185">Reference proteome</keyword>
<protein>
    <recommendedName>
        <fullName evidence="8">Man(5)GlcNAc(2)-PP-dolichol translocation protein RFT1</fullName>
    </recommendedName>
</protein>
<keyword evidence="6" id="KW-1133">Transmembrane helix</keyword>
<evidence type="ECO:0000256" key="3">
    <source>
        <dbReference type="ARBA" id="ARBA00010288"/>
    </source>
</evidence>